<gene>
    <name evidence="3" type="ORF">U6A24_09045</name>
</gene>
<dbReference type="InterPro" id="IPR050491">
    <property type="entry name" value="AmpC-like"/>
</dbReference>
<protein>
    <submittedName>
        <fullName evidence="3">Serine hydrolase domain-containing protein</fullName>
        <ecNumber evidence="3">3.1.1.103</ecNumber>
    </submittedName>
</protein>
<dbReference type="InterPro" id="IPR012338">
    <property type="entry name" value="Beta-lactam/transpept-like"/>
</dbReference>
<evidence type="ECO:0000259" key="2">
    <source>
        <dbReference type="Pfam" id="PF00144"/>
    </source>
</evidence>
<evidence type="ECO:0000313" key="3">
    <source>
        <dbReference type="EMBL" id="MEB3345604.1"/>
    </source>
</evidence>
<dbReference type="Gene3D" id="3.40.710.10">
    <property type="entry name" value="DD-peptidase/beta-lactamase superfamily"/>
    <property type="match status" value="1"/>
</dbReference>
<sequence>MKYITIAVLVIMSHAITAQTFNTQKLDSFFSLLEQKNKAMGSLSIHKKGNEIYNRSIGFADVEHKIKTDKNTKYRIGSITKTFTATLIMQLIEEKKLTLETPLSDFFPNVPKSNKITIEHLLRHRSGLFNITNDDDFRKWMLIPNTRKEMLSRIEKKEMVFKPDTDAKYSNTNYLLLGYIVEEIEKKSYAEILKSRIIIPCKLKNTRYGSKINTKENEANSYVMHSDWVLQPETDMSVPGGAGAIVSTPKDMAVFYHSLFTGLLVSDESLSKMKTLVDRYGIGLIQFPYDGKENYGHSGGIDGFQSVAAYIPEDELIITYSSNGLVLGLTEILMGVVQIYFGAPYAFPEFKPPLQLKTAQLDPYLGTYKADQFPFEIMMTKEDTQLIVNAKDGPTFPVESHEKDKFTSDRAGVKIHFLPEQDKMILQLGGKTIELIRE</sequence>
<reference evidence="3 4" key="1">
    <citation type="journal article" date="2013" name="Int. J. Syst. Evol. Microbiol.">
        <title>Aquimarina gracilis sp. nov., isolated from the gut microflora of a mussel, Mytilus coruscus, and emended description of Aquimarina spongiae.</title>
        <authorList>
            <person name="Park S.C."/>
            <person name="Choe H.N."/>
            <person name="Baik K.S."/>
            <person name="Seong C.N."/>
        </authorList>
    </citation>
    <scope>NUCLEOTIDE SEQUENCE [LARGE SCALE GENOMIC DNA]</scope>
    <source>
        <strain evidence="3 4">PSC32</strain>
    </source>
</reference>
<dbReference type="EMBL" id="JAYKLX010000004">
    <property type="protein sequence ID" value="MEB3345604.1"/>
    <property type="molecule type" value="Genomic_DNA"/>
</dbReference>
<keyword evidence="1" id="KW-0732">Signal</keyword>
<dbReference type="PANTHER" id="PTHR46825">
    <property type="entry name" value="D-ALANYL-D-ALANINE-CARBOXYPEPTIDASE/ENDOPEPTIDASE AMPH"/>
    <property type="match status" value="1"/>
</dbReference>
<dbReference type="InterPro" id="IPR001466">
    <property type="entry name" value="Beta-lactam-related"/>
</dbReference>
<comment type="caution">
    <text evidence="3">The sequence shown here is derived from an EMBL/GenBank/DDBJ whole genome shotgun (WGS) entry which is preliminary data.</text>
</comment>
<dbReference type="Pfam" id="PF00144">
    <property type="entry name" value="Beta-lactamase"/>
    <property type="match status" value="1"/>
</dbReference>
<evidence type="ECO:0000313" key="4">
    <source>
        <dbReference type="Proteomes" id="UP001327027"/>
    </source>
</evidence>
<dbReference type="SUPFAM" id="SSF56601">
    <property type="entry name" value="beta-lactamase/transpeptidase-like"/>
    <property type="match status" value="1"/>
</dbReference>
<feature type="signal peptide" evidence="1">
    <location>
        <begin position="1"/>
        <end position="20"/>
    </location>
</feature>
<feature type="domain" description="Beta-lactamase-related" evidence="2">
    <location>
        <begin position="41"/>
        <end position="325"/>
    </location>
</feature>
<keyword evidence="4" id="KW-1185">Reference proteome</keyword>
<feature type="chain" id="PRO_5046826662" evidence="1">
    <location>
        <begin position="21"/>
        <end position="438"/>
    </location>
</feature>
<proteinExistence type="predicted"/>
<keyword evidence="3" id="KW-0378">Hydrolase</keyword>
<evidence type="ECO:0000256" key="1">
    <source>
        <dbReference type="SAM" id="SignalP"/>
    </source>
</evidence>
<name>A0ABU5ZUD0_9FLAO</name>
<dbReference type="RefSeq" id="WP_324179636.1">
    <property type="nucleotide sequence ID" value="NZ_BAABAW010000021.1"/>
</dbReference>
<accession>A0ABU5ZUD0</accession>
<dbReference type="Proteomes" id="UP001327027">
    <property type="component" value="Unassembled WGS sequence"/>
</dbReference>
<dbReference type="GO" id="GO:0016787">
    <property type="term" value="F:hydrolase activity"/>
    <property type="evidence" value="ECO:0007669"/>
    <property type="project" value="UniProtKB-KW"/>
</dbReference>
<dbReference type="PANTHER" id="PTHR46825:SF7">
    <property type="entry name" value="D-ALANYL-D-ALANINE CARBOXYPEPTIDASE"/>
    <property type="match status" value="1"/>
</dbReference>
<organism evidence="3 4">
    <name type="scientific">Aquimarina gracilis</name>
    <dbReference type="NCBI Taxonomy" id="874422"/>
    <lineage>
        <taxon>Bacteria</taxon>
        <taxon>Pseudomonadati</taxon>
        <taxon>Bacteroidota</taxon>
        <taxon>Flavobacteriia</taxon>
        <taxon>Flavobacteriales</taxon>
        <taxon>Flavobacteriaceae</taxon>
        <taxon>Aquimarina</taxon>
    </lineage>
</organism>
<dbReference type="EC" id="3.1.1.103" evidence="3"/>